<dbReference type="InterPro" id="IPR000292">
    <property type="entry name" value="For/NO2_transpt"/>
</dbReference>
<comment type="subcellular location">
    <subcellularLocation>
        <location evidence="1">Membrane</location>
        <topology evidence="1">Multi-pass membrane protein</topology>
    </subcellularLocation>
</comment>
<feature type="transmembrane region" description="Helical" evidence="5">
    <location>
        <begin position="57"/>
        <end position="83"/>
    </location>
</feature>
<accession>A0A1P8EL67</accession>
<evidence type="ECO:0000256" key="5">
    <source>
        <dbReference type="SAM" id="Phobius"/>
    </source>
</evidence>
<evidence type="ECO:0000256" key="2">
    <source>
        <dbReference type="ARBA" id="ARBA00022692"/>
    </source>
</evidence>
<dbReference type="AlphaFoldDB" id="A0A1P8EL67"/>
<dbReference type="RefSeq" id="WP_076033240.1">
    <property type="nucleotide sequence ID" value="NZ_BKXY01000023.1"/>
</dbReference>
<evidence type="ECO:0000313" key="6">
    <source>
        <dbReference type="EMBL" id="APV36852.1"/>
    </source>
</evidence>
<dbReference type="InterPro" id="IPR023271">
    <property type="entry name" value="Aquaporin-like"/>
</dbReference>
<dbReference type="Gene3D" id="1.20.1080.10">
    <property type="entry name" value="Glycerol uptake facilitator protein"/>
    <property type="match status" value="1"/>
</dbReference>
<dbReference type="KEGG" id="asol:BEN76_12840"/>
<evidence type="ECO:0000256" key="1">
    <source>
        <dbReference type="ARBA" id="ARBA00004141"/>
    </source>
</evidence>
<evidence type="ECO:0000256" key="3">
    <source>
        <dbReference type="ARBA" id="ARBA00022989"/>
    </source>
</evidence>
<gene>
    <name evidence="6" type="ORF">BEN76_12840</name>
</gene>
<keyword evidence="2 5" id="KW-0812">Transmembrane</keyword>
<keyword evidence="3 5" id="KW-1133">Transmembrane helix</keyword>
<protein>
    <submittedName>
        <fullName evidence="6">Formate transporter</fullName>
    </submittedName>
</protein>
<dbReference type="eggNOG" id="COG2116">
    <property type="taxonomic scope" value="Bacteria"/>
</dbReference>
<feature type="transmembrane region" description="Helical" evidence="5">
    <location>
        <begin position="188"/>
        <end position="205"/>
    </location>
</feature>
<dbReference type="GO" id="GO:0015499">
    <property type="term" value="F:formate transmembrane transporter activity"/>
    <property type="evidence" value="ECO:0007669"/>
    <property type="project" value="TreeGrafter"/>
</dbReference>
<dbReference type="Proteomes" id="UP000185674">
    <property type="component" value="Chromosome"/>
</dbReference>
<feature type="transmembrane region" description="Helical" evidence="5">
    <location>
        <begin position="135"/>
        <end position="159"/>
    </location>
</feature>
<feature type="transmembrane region" description="Helical" evidence="5">
    <location>
        <begin position="95"/>
        <end position="114"/>
    </location>
</feature>
<dbReference type="Pfam" id="PF01226">
    <property type="entry name" value="Form_Nir_trans"/>
    <property type="match status" value="1"/>
</dbReference>
<dbReference type="EMBL" id="CP016896">
    <property type="protein sequence ID" value="APV36852.1"/>
    <property type="molecule type" value="Genomic_DNA"/>
</dbReference>
<reference evidence="6 7" key="1">
    <citation type="submission" date="2016-08" db="EMBL/GenBank/DDBJ databases">
        <title>Complete genome sequence of Acinetobacter baylyi strain GFJ2.</title>
        <authorList>
            <person name="Tabata M."/>
            <person name="Kuboki S."/>
            <person name="Gibu N."/>
            <person name="Kinouchi Y."/>
            <person name="Vangnai A."/>
            <person name="Kasai D."/>
            <person name="Fukuda M."/>
        </authorList>
    </citation>
    <scope>NUCLEOTIDE SEQUENCE [LARGE SCALE GENOMIC DNA]</scope>
    <source>
        <strain evidence="6 7">GFJ2</strain>
    </source>
</reference>
<dbReference type="PANTHER" id="PTHR30520:SF2">
    <property type="entry name" value="INNER MEMBRANE PROTEIN YFDC"/>
    <property type="match status" value="1"/>
</dbReference>
<feature type="transmembrane region" description="Helical" evidence="5">
    <location>
        <begin position="252"/>
        <end position="276"/>
    </location>
</feature>
<evidence type="ECO:0000313" key="7">
    <source>
        <dbReference type="Proteomes" id="UP000185674"/>
    </source>
</evidence>
<feature type="transmembrane region" description="Helical" evidence="5">
    <location>
        <begin position="212"/>
        <end position="232"/>
    </location>
</feature>
<dbReference type="STRING" id="487316.BEN76_12840"/>
<dbReference type="PANTHER" id="PTHR30520">
    <property type="entry name" value="FORMATE TRANSPORTER-RELATED"/>
    <property type="match status" value="1"/>
</dbReference>
<sequence length="284" mass="31591">MSETEKEKAEVEKEKNDNNLSWQERMAVEEHEKLSPRLVYEIIRRDGIEELNRPTKALIFSGITAGVIISFSFVFKAILTAYLPADALWVDLVTNMGYTVGFVLVIIGHMQLFTENTITTVVPLFNPFTFDKLKGVFRLWGIVFVCNLIGTALAALFLLNAQLFPPEVDQALHELAHHVAALSATDNIIKGIPAGILIASLVWMLPSATNKFLLIFFITYLMGLGGFTHVIVGSAEMAYWVYQGHASLYDYVLQFLLPTTLGNILGGTGVFTLLIYGQVNEELD</sequence>
<name>A0A1P8EL67_9GAMM</name>
<evidence type="ECO:0000256" key="4">
    <source>
        <dbReference type="ARBA" id="ARBA00023136"/>
    </source>
</evidence>
<organism evidence="6 7">
    <name type="scientific">Acinetobacter soli</name>
    <dbReference type="NCBI Taxonomy" id="487316"/>
    <lineage>
        <taxon>Bacteria</taxon>
        <taxon>Pseudomonadati</taxon>
        <taxon>Pseudomonadota</taxon>
        <taxon>Gammaproteobacteria</taxon>
        <taxon>Moraxellales</taxon>
        <taxon>Moraxellaceae</taxon>
        <taxon>Acinetobacter</taxon>
    </lineage>
</organism>
<keyword evidence="4 5" id="KW-0472">Membrane</keyword>
<dbReference type="GO" id="GO:0005886">
    <property type="term" value="C:plasma membrane"/>
    <property type="evidence" value="ECO:0007669"/>
    <property type="project" value="TreeGrafter"/>
</dbReference>
<proteinExistence type="predicted"/>